<protein>
    <submittedName>
        <fullName evidence="1">Uncharacterized protein</fullName>
    </submittedName>
</protein>
<accession>A0A9Q9MB55</accession>
<organism evidence="1 2">
    <name type="scientific">Dactylosporangium aurantiacum</name>
    <dbReference type="NCBI Taxonomy" id="35754"/>
    <lineage>
        <taxon>Bacteria</taxon>
        <taxon>Bacillati</taxon>
        <taxon>Actinomycetota</taxon>
        <taxon>Actinomycetes</taxon>
        <taxon>Micromonosporales</taxon>
        <taxon>Micromonosporaceae</taxon>
        <taxon>Dactylosporangium</taxon>
    </lineage>
</organism>
<evidence type="ECO:0000313" key="2">
    <source>
        <dbReference type="Proteomes" id="UP001058003"/>
    </source>
</evidence>
<dbReference type="AlphaFoldDB" id="A0A9Q9MB55"/>
<dbReference type="EMBL" id="CP073767">
    <property type="protein sequence ID" value="UWZ52538.1"/>
    <property type="molecule type" value="Genomic_DNA"/>
</dbReference>
<dbReference type="KEGG" id="daur:Daura_38755"/>
<gene>
    <name evidence="1" type="ORF">Daura_38755</name>
</gene>
<sequence length="48" mass="5120">MQWWGRPTNAPTDAYYRSVGAGIPSVLGEDIAVYRLTGAPLADLAARA</sequence>
<name>A0A9Q9MB55_9ACTN</name>
<keyword evidence="2" id="KW-1185">Reference proteome</keyword>
<evidence type="ECO:0000313" key="1">
    <source>
        <dbReference type="EMBL" id="UWZ52538.1"/>
    </source>
</evidence>
<reference evidence="1" key="1">
    <citation type="submission" date="2021-04" db="EMBL/GenBank/DDBJ databases">
        <title>Dactylosporangium aurantiacum NRRL B-8018 full assembly.</title>
        <authorList>
            <person name="Hartkoorn R.C."/>
            <person name="Beaudoing E."/>
            <person name="Hot D."/>
        </authorList>
    </citation>
    <scope>NUCLEOTIDE SEQUENCE</scope>
    <source>
        <strain evidence="1">NRRL B-8018</strain>
    </source>
</reference>
<dbReference type="RefSeq" id="WP_156090037.1">
    <property type="nucleotide sequence ID" value="NZ_CP073767.1"/>
</dbReference>
<dbReference type="Proteomes" id="UP001058003">
    <property type="component" value="Chromosome"/>
</dbReference>
<proteinExistence type="predicted"/>